<name>A0A3Q8XLW8_9HYPH</name>
<dbReference type="PROSITE" id="PS50931">
    <property type="entry name" value="HTH_LYSR"/>
    <property type="match status" value="1"/>
</dbReference>
<dbReference type="OrthoDB" id="9813056at2"/>
<dbReference type="Pfam" id="PF03466">
    <property type="entry name" value="LysR_substrate"/>
    <property type="match status" value="1"/>
</dbReference>
<dbReference type="AlphaFoldDB" id="A0A3Q8XLW8"/>
<dbReference type="InterPro" id="IPR036388">
    <property type="entry name" value="WH-like_DNA-bd_sf"/>
</dbReference>
<dbReference type="Proteomes" id="UP000268192">
    <property type="component" value="Chromosome"/>
</dbReference>
<protein>
    <submittedName>
        <fullName evidence="6">LysR family transcriptional regulator</fullName>
    </submittedName>
</protein>
<dbReference type="PANTHER" id="PTHR30537:SF5">
    <property type="entry name" value="HTH-TYPE TRANSCRIPTIONAL ACTIVATOR TTDR-RELATED"/>
    <property type="match status" value="1"/>
</dbReference>
<dbReference type="SUPFAM" id="SSF53850">
    <property type="entry name" value="Periplasmic binding protein-like II"/>
    <property type="match status" value="1"/>
</dbReference>
<evidence type="ECO:0000259" key="5">
    <source>
        <dbReference type="PROSITE" id="PS50931"/>
    </source>
</evidence>
<dbReference type="Pfam" id="PF00126">
    <property type="entry name" value="HTH_1"/>
    <property type="match status" value="1"/>
</dbReference>
<evidence type="ECO:0000256" key="2">
    <source>
        <dbReference type="ARBA" id="ARBA00023015"/>
    </source>
</evidence>
<organism evidence="6 7">
    <name type="scientific">Georhizobium profundi</name>
    <dbReference type="NCBI Taxonomy" id="2341112"/>
    <lineage>
        <taxon>Bacteria</taxon>
        <taxon>Pseudomonadati</taxon>
        <taxon>Pseudomonadota</taxon>
        <taxon>Alphaproteobacteria</taxon>
        <taxon>Hyphomicrobiales</taxon>
        <taxon>Rhizobiaceae</taxon>
        <taxon>Georhizobium</taxon>
    </lineage>
</organism>
<evidence type="ECO:0000256" key="3">
    <source>
        <dbReference type="ARBA" id="ARBA00023125"/>
    </source>
</evidence>
<dbReference type="KEGG" id="abaw:D5400_03890"/>
<keyword evidence="2" id="KW-0805">Transcription regulation</keyword>
<proteinExistence type="inferred from homology"/>
<dbReference type="Gene3D" id="1.10.10.10">
    <property type="entry name" value="Winged helix-like DNA-binding domain superfamily/Winged helix DNA-binding domain"/>
    <property type="match status" value="1"/>
</dbReference>
<keyword evidence="4" id="KW-0804">Transcription</keyword>
<dbReference type="InterPro" id="IPR000847">
    <property type="entry name" value="LysR_HTH_N"/>
</dbReference>
<dbReference type="CDD" id="cd08422">
    <property type="entry name" value="PBP2_CrgA_like"/>
    <property type="match status" value="1"/>
</dbReference>
<dbReference type="SUPFAM" id="SSF46785">
    <property type="entry name" value="Winged helix' DNA-binding domain"/>
    <property type="match status" value="1"/>
</dbReference>
<accession>A0A3Q8XLW8</accession>
<keyword evidence="7" id="KW-1185">Reference proteome</keyword>
<gene>
    <name evidence="6" type="ORF">D5400_03890</name>
</gene>
<evidence type="ECO:0000256" key="4">
    <source>
        <dbReference type="ARBA" id="ARBA00023163"/>
    </source>
</evidence>
<dbReference type="GO" id="GO:0043565">
    <property type="term" value="F:sequence-specific DNA binding"/>
    <property type="evidence" value="ECO:0007669"/>
    <property type="project" value="TreeGrafter"/>
</dbReference>
<reference evidence="6 7" key="1">
    <citation type="submission" date="2018-09" db="EMBL/GenBank/DDBJ databases">
        <title>Marinorhizobium profundi gen. nov., sp. nov., isolated from a deep-sea sediment sample from the New Britain Trench and proposal of Marinorhizobiaceae fam. nov. in the order Rhizobiales of the class Alphaproteobacteria.</title>
        <authorList>
            <person name="Cao J."/>
        </authorList>
    </citation>
    <scope>NUCLEOTIDE SEQUENCE [LARGE SCALE GENOMIC DNA]</scope>
    <source>
        <strain evidence="6 7">WS11</strain>
    </source>
</reference>
<feature type="domain" description="HTH lysR-type" evidence="5">
    <location>
        <begin position="1"/>
        <end position="59"/>
    </location>
</feature>
<dbReference type="InterPro" id="IPR005119">
    <property type="entry name" value="LysR_subst-bd"/>
</dbReference>
<dbReference type="FunFam" id="1.10.10.10:FF:000001">
    <property type="entry name" value="LysR family transcriptional regulator"/>
    <property type="match status" value="1"/>
</dbReference>
<comment type="similarity">
    <text evidence="1">Belongs to the LysR transcriptional regulatory family.</text>
</comment>
<evidence type="ECO:0000313" key="6">
    <source>
        <dbReference type="EMBL" id="AZN70533.1"/>
    </source>
</evidence>
<dbReference type="InterPro" id="IPR036390">
    <property type="entry name" value="WH_DNA-bd_sf"/>
</dbReference>
<dbReference type="GO" id="GO:0006351">
    <property type="term" value="P:DNA-templated transcription"/>
    <property type="evidence" value="ECO:0007669"/>
    <property type="project" value="TreeGrafter"/>
</dbReference>
<dbReference type="PRINTS" id="PR00039">
    <property type="entry name" value="HTHLYSR"/>
</dbReference>
<keyword evidence="3" id="KW-0238">DNA-binding</keyword>
<evidence type="ECO:0000313" key="7">
    <source>
        <dbReference type="Proteomes" id="UP000268192"/>
    </source>
</evidence>
<dbReference type="InterPro" id="IPR058163">
    <property type="entry name" value="LysR-type_TF_proteobact-type"/>
</dbReference>
<dbReference type="Gene3D" id="3.40.190.290">
    <property type="match status" value="1"/>
</dbReference>
<dbReference type="PANTHER" id="PTHR30537">
    <property type="entry name" value="HTH-TYPE TRANSCRIPTIONAL REGULATOR"/>
    <property type="match status" value="1"/>
</dbReference>
<dbReference type="EMBL" id="CP032509">
    <property type="protein sequence ID" value="AZN70533.1"/>
    <property type="molecule type" value="Genomic_DNA"/>
</dbReference>
<dbReference type="FunFam" id="3.40.190.290:FF:000001">
    <property type="entry name" value="Transcriptional regulator, LysR family"/>
    <property type="match status" value="1"/>
</dbReference>
<sequence length="312" mass="35170">MGHLERSRIFLEVAERSSFADASRALNLSRSVVTRQVAELEEELGVQLFVRTTRKVALTAPGAIYADRMRTAVRQIDQATDAVRDEQHTLRGTLKVSAPLSFGMRFLPDAIARFRILYPELTLAMDLTDRFVDILRDDYDMALRISGPPTDRSTIWRKICEVPRVLAASPDYVARRGSPAKPQELARHNCLAYSNSNDPQIWRLRNGDERADVSIASKLACNNGELLADLSIAGEGIVLLPRFIMEEALIDGRLVQVLPDWPPEMIWLTAFYPPYERLPAKVDAFTRFIEDAVAADQEELPNLGQKKPARRL</sequence>
<evidence type="ECO:0000256" key="1">
    <source>
        <dbReference type="ARBA" id="ARBA00009437"/>
    </source>
</evidence>
<dbReference type="GO" id="GO:0003700">
    <property type="term" value="F:DNA-binding transcription factor activity"/>
    <property type="evidence" value="ECO:0007669"/>
    <property type="project" value="InterPro"/>
</dbReference>